<dbReference type="InterPro" id="IPR016181">
    <property type="entry name" value="Acyl_CoA_acyltransferase"/>
</dbReference>
<keyword evidence="2" id="KW-1185">Reference proteome</keyword>
<accession>A0A853DRT8</accession>
<sequence>MPDTYAGPVPAGLTTAEFVLRPITADDAANDHAAVMDTRDDLRLWEQASWPEDDFTVEANREDLRSLEERHAAGRAFTYTVLAPATGECWGCVYLFPTTATFLTKATVTPVGDAVWADVDLVVYFWTRRAKTPEGMDARLLAALRSWLADEWRVAHPVFVTSERFTHQAELLRTGDLRLRFELVEPGKPGTYLGFGWPGLPALSGLASRHAS</sequence>
<protein>
    <recommendedName>
        <fullName evidence="3">N-acetyltransferase</fullName>
    </recommendedName>
</protein>
<reference evidence="1 2" key="1">
    <citation type="submission" date="2020-07" db="EMBL/GenBank/DDBJ databases">
        <title>Sequencing the genomes of 1000 actinobacteria strains.</title>
        <authorList>
            <person name="Klenk H.-P."/>
        </authorList>
    </citation>
    <scope>NUCLEOTIDE SEQUENCE [LARGE SCALE GENOMIC DNA]</scope>
    <source>
        <strain evidence="1 2">DSM 15166</strain>
    </source>
</reference>
<gene>
    <name evidence="1" type="ORF">HNR14_003647</name>
</gene>
<dbReference type="EMBL" id="JACCHJ010000001">
    <property type="protein sequence ID" value="NYK11766.1"/>
    <property type="molecule type" value="Genomic_DNA"/>
</dbReference>
<evidence type="ECO:0000313" key="1">
    <source>
        <dbReference type="EMBL" id="NYK11766.1"/>
    </source>
</evidence>
<dbReference type="Proteomes" id="UP000521075">
    <property type="component" value="Unassembled WGS sequence"/>
</dbReference>
<evidence type="ECO:0000313" key="2">
    <source>
        <dbReference type="Proteomes" id="UP000521075"/>
    </source>
</evidence>
<comment type="caution">
    <text evidence="1">The sequence shown here is derived from an EMBL/GenBank/DDBJ whole genome shotgun (WGS) entry which is preliminary data.</text>
</comment>
<name>A0A853DRT8_9MICO</name>
<dbReference type="Gene3D" id="3.40.630.30">
    <property type="match status" value="1"/>
</dbReference>
<evidence type="ECO:0008006" key="3">
    <source>
        <dbReference type="Google" id="ProtNLM"/>
    </source>
</evidence>
<dbReference type="SUPFAM" id="SSF55729">
    <property type="entry name" value="Acyl-CoA N-acyltransferases (Nat)"/>
    <property type="match status" value="1"/>
</dbReference>
<dbReference type="RefSeq" id="WP_179702126.1">
    <property type="nucleotide sequence ID" value="NZ_BAAAHA010000002.1"/>
</dbReference>
<proteinExistence type="predicted"/>
<organism evidence="1 2">
    <name type="scientific">Leifsonia naganoensis</name>
    <dbReference type="NCBI Taxonomy" id="150025"/>
    <lineage>
        <taxon>Bacteria</taxon>
        <taxon>Bacillati</taxon>
        <taxon>Actinomycetota</taxon>
        <taxon>Actinomycetes</taxon>
        <taxon>Micrococcales</taxon>
        <taxon>Microbacteriaceae</taxon>
        <taxon>Leifsonia</taxon>
    </lineage>
</organism>
<dbReference type="AlphaFoldDB" id="A0A853DRT8"/>